<evidence type="ECO:0000313" key="2">
    <source>
        <dbReference type="EMBL" id="KZD21688.1"/>
    </source>
</evidence>
<protein>
    <recommendedName>
        <fullName evidence="1">DUF6647 domain-containing protein</fullName>
    </recommendedName>
</protein>
<dbReference type="OrthoDB" id="7851356at2"/>
<evidence type="ECO:0000259" key="1">
    <source>
        <dbReference type="Pfam" id="PF20352"/>
    </source>
</evidence>
<dbReference type="STRING" id="943830.A4A58_11130"/>
<dbReference type="Proteomes" id="UP000076574">
    <property type="component" value="Unassembled WGS sequence"/>
</dbReference>
<dbReference type="RefSeq" id="WP_068735548.1">
    <property type="nucleotide sequence ID" value="NZ_LVYV01000034.1"/>
</dbReference>
<dbReference type="Pfam" id="PF20352">
    <property type="entry name" value="DUF6647"/>
    <property type="match status" value="1"/>
</dbReference>
<feature type="domain" description="DUF6647" evidence="1">
    <location>
        <begin position="3"/>
        <end position="118"/>
    </location>
</feature>
<organism evidence="2 3">
    <name type="scientific">Tardiphaga robiniae</name>
    <dbReference type="NCBI Taxonomy" id="943830"/>
    <lineage>
        <taxon>Bacteria</taxon>
        <taxon>Pseudomonadati</taxon>
        <taxon>Pseudomonadota</taxon>
        <taxon>Alphaproteobacteria</taxon>
        <taxon>Hyphomicrobiales</taxon>
        <taxon>Nitrobacteraceae</taxon>
        <taxon>Tardiphaga</taxon>
    </lineage>
</organism>
<sequence length="139" mass="15509">MNALIATYIAWIIAQTGFAPPAHPPIHFATSAEMAVLSGAPENSGLEFQALYSREQGAIYLPHEWQPVNLRQKSALLHELVHHVQRANNVEAPCVAAHERQAYDLQMKWLREQGVEDPYSLIGTNELTIYMVSVCRDGS</sequence>
<gene>
    <name evidence="2" type="ORF">A4A58_11130</name>
</gene>
<dbReference type="EMBL" id="LVYV01000034">
    <property type="protein sequence ID" value="KZD21688.1"/>
    <property type="molecule type" value="Genomic_DNA"/>
</dbReference>
<proteinExistence type="predicted"/>
<keyword evidence="3" id="KW-1185">Reference proteome</keyword>
<accession>A0A163Y1Q1</accession>
<dbReference type="InterPro" id="IPR046589">
    <property type="entry name" value="DUF6647"/>
</dbReference>
<evidence type="ECO:0000313" key="3">
    <source>
        <dbReference type="Proteomes" id="UP000076574"/>
    </source>
</evidence>
<name>A0A163Y1Q1_9BRAD</name>
<comment type="caution">
    <text evidence="2">The sequence shown here is derived from an EMBL/GenBank/DDBJ whole genome shotgun (WGS) entry which is preliminary data.</text>
</comment>
<dbReference type="AlphaFoldDB" id="A0A163Y1Q1"/>
<reference evidence="2 3" key="1">
    <citation type="submission" date="2016-03" db="EMBL/GenBank/DDBJ databases">
        <title>Microsymbionts genomes from the relict species Vavilovia formosa (Stev.) Fed.</title>
        <authorList>
            <person name="Kopat V."/>
            <person name="Chirak E."/>
            <person name="Kimeklis A."/>
            <person name="Andronov E."/>
        </authorList>
    </citation>
    <scope>NUCLEOTIDE SEQUENCE [LARGE SCALE GENOMIC DNA]</scope>
    <source>
        <strain evidence="2 3">Vaf07</strain>
    </source>
</reference>